<dbReference type="SUPFAM" id="SSF53474">
    <property type="entry name" value="alpha/beta-Hydrolases"/>
    <property type="match status" value="1"/>
</dbReference>
<gene>
    <name evidence="1" type="ORF">SmJEL517_g05964</name>
</gene>
<keyword evidence="2" id="KW-1185">Reference proteome</keyword>
<dbReference type="PANTHER" id="PTHR31591:SF1">
    <property type="entry name" value="UPF0613 PROTEIN PB24D3.06C"/>
    <property type="match status" value="1"/>
</dbReference>
<dbReference type="PANTHER" id="PTHR31591">
    <property type="entry name" value="UPF0613 PROTEIN PB24D3.06C"/>
    <property type="match status" value="1"/>
</dbReference>
<dbReference type="OrthoDB" id="10034502at2759"/>
<evidence type="ECO:0000313" key="2">
    <source>
        <dbReference type="Proteomes" id="UP000319731"/>
    </source>
</evidence>
<dbReference type="RefSeq" id="XP_031022138.1">
    <property type="nucleotide sequence ID" value="XM_031171890.1"/>
</dbReference>
<name>A0A507BYY6_9FUNG</name>
<reference evidence="1 2" key="1">
    <citation type="journal article" date="2019" name="Sci. Rep.">
        <title>Comparative genomics of chytrid fungi reveal insights into the obligate biotrophic and pathogenic lifestyle of Synchytrium endobioticum.</title>
        <authorList>
            <person name="van de Vossenberg B.T.L.H."/>
            <person name="Warris S."/>
            <person name="Nguyen H.D.T."/>
            <person name="van Gent-Pelzer M.P.E."/>
            <person name="Joly D.L."/>
            <person name="van de Geest H.C."/>
            <person name="Bonants P.J.M."/>
            <person name="Smith D.S."/>
            <person name="Levesque C.A."/>
            <person name="van der Lee T.A.J."/>
        </authorList>
    </citation>
    <scope>NUCLEOTIDE SEQUENCE [LARGE SCALE GENOMIC DNA]</scope>
    <source>
        <strain evidence="1 2">JEL517</strain>
    </source>
</reference>
<accession>A0A507BYY6</accession>
<evidence type="ECO:0008006" key="3">
    <source>
        <dbReference type="Google" id="ProtNLM"/>
    </source>
</evidence>
<dbReference type="Pfam" id="PF08538">
    <property type="entry name" value="DUF1749"/>
    <property type="match status" value="1"/>
</dbReference>
<dbReference type="GeneID" id="42007187"/>
<dbReference type="EMBL" id="QEAO01000068">
    <property type="protein sequence ID" value="TPX30483.1"/>
    <property type="molecule type" value="Genomic_DNA"/>
</dbReference>
<sequence length="276" mass="30381">MEGKLFTYDSESRYVAFESNSSLPNKTIFIPGLTDGLNALPYLPLLTQQLASIGYSLIQPILPSSYLQYGISSLSNDCKYIDKLIKHVLDTSSVGTLVLIGHSTGCQQILYYMKHGEYTERISAVVLQGAVSDREFFMWDNSDQTTKYVHLAKSLNVHDLLPRDVDIAPMTAGRYLSLATRLGLDDMFSSDLTDAELINIFSGLGAGVNVGICFSGADEYVPPSVDPKMLLQRWTKSTKEGVNVAAVIIPDADHELSTQEAQEAFCKHVLQILTEA</sequence>
<dbReference type="InterPro" id="IPR029058">
    <property type="entry name" value="AB_hydrolase_fold"/>
</dbReference>
<protein>
    <recommendedName>
        <fullName evidence="3">AB hydrolase-1 domain-containing protein</fullName>
    </recommendedName>
</protein>
<dbReference type="InterPro" id="IPR013744">
    <property type="entry name" value="SidJ"/>
</dbReference>
<evidence type="ECO:0000313" key="1">
    <source>
        <dbReference type="EMBL" id="TPX30483.1"/>
    </source>
</evidence>
<organism evidence="1 2">
    <name type="scientific">Synchytrium microbalum</name>
    <dbReference type="NCBI Taxonomy" id="1806994"/>
    <lineage>
        <taxon>Eukaryota</taxon>
        <taxon>Fungi</taxon>
        <taxon>Fungi incertae sedis</taxon>
        <taxon>Chytridiomycota</taxon>
        <taxon>Chytridiomycota incertae sedis</taxon>
        <taxon>Chytridiomycetes</taxon>
        <taxon>Synchytriales</taxon>
        <taxon>Synchytriaceae</taxon>
        <taxon>Synchytrium</taxon>
    </lineage>
</organism>
<dbReference type="Proteomes" id="UP000319731">
    <property type="component" value="Unassembled WGS sequence"/>
</dbReference>
<comment type="caution">
    <text evidence="1">The sequence shown here is derived from an EMBL/GenBank/DDBJ whole genome shotgun (WGS) entry which is preliminary data.</text>
</comment>
<dbReference type="AlphaFoldDB" id="A0A507BYY6"/>
<proteinExistence type="predicted"/>
<dbReference type="Gene3D" id="3.40.50.1820">
    <property type="entry name" value="alpha/beta hydrolase"/>
    <property type="match status" value="1"/>
</dbReference>